<dbReference type="AlphaFoldDB" id="A0A2S1LDH5"/>
<proteinExistence type="inferred from homology"/>
<accession>A0A2S1LDH5</accession>
<dbReference type="InterPro" id="IPR050190">
    <property type="entry name" value="UPF0213_domain"/>
</dbReference>
<dbReference type="Gene3D" id="3.40.1440.10">
    <property type="entry name" value="GIY-YIG endonuclease"/>
    <property type="match status" value="1"/>
</dbReference>
<organism evidence="3 4">
    <name type="scientific">Flavobacterium faecale</name>
    <dbReference type="NCBI Taxonomy" id="1355330"/>
    <lineage>
        <taxon>Bacteria</taxon>
        <taxon>Pseudomonadati</taxon>
        <taxon>Bacteroidota</taxon>
        <taxon>Flavobacteriia</taxon>
        <taxon>Flavobacteriales</taxon>
        <taxon>Flavobacteriaceae</taxon>
        <taxon>Flavobacterium</taxon>
    </lineage>
</organism>
<feature type="domain" description="GIY-YIG" evidence="2">
    <location>
        <begin position="1"/>
        <end position="77"/>
    </location>
</feature>
<sequence>MFYVYILFSKLIDQYYVGYTSMELKERLRRHLSSHKGYTGRAKDWEVIYFESFDEKTSAILREQEIKKWKSRIKIEALYSQ</sequence>
<dbReference type="InterPro" id="IPR000305">
    <property type="entry name" value="GIY-YIG_endonuc"/>
</dbReference>
<dbReference type="KEGG" id="ffa:FFWV33_08600"/>
<protein>
    <submittedName>
        <fullName evidence="3">Excinuclease ABC subunit C</fullName>
    </submittedName>
</protein>
<evidence type="ECO:0000259" key="2">
    <source>
        <dbReference type="PROSITE" id="PS50164"/>
    </source>
</evidence>
<evidence type="ECO:0000313" key="3">
    <source>
        <dbReference type="EMBL" id="AWG21586.1"/>
    </source>
</evidence>
<evidence type="ECO:0000256" key="1">
    <source>
        <dbReference type="ARBA" id="ARBA00007435"/>
    </source>
</evidence>
<dbReference type="RefSeq" id="WP_108740524.1">
    <property type="nucleotide sequence ID" value="NZ_CP020918.1"/>
</dbReference>
<dbReference type="EMBL" id="CP020918">
    <property type="protein sequence ID" value="AWG21586.1"/>
    <property type="molecule type" value="Genomic_DNA"/>
</dbReference>
<dbReference type="InterPro" id="IPR035901">
    <property type="entry name" value="GIY-YIG_endonuc_sf"/>
</dbReference>
<gene>
    <name evidence="3" type="ORF">FFWV33_08600</name>
</gene>
<reference evidence="3 4" key="1">
    <citation type="submission" date="2017-04" db="EMBL/GenBank/DDBJ databases">
        <title>Compelte genome sequence of WV33.</title>
        <authorList>
            <person name="Lee P.C."/>
        </authorList>
    </citation>
    <scope>NUCLEOTIDE SEQUENCE [LARGE SCALE GENOMIC DNA]</scope>
    <source>
        <strain evidence="3 4">WV33</strain>
    </source>
</reference>
<evidence type="ECO:0000313" key="4">
    <source>
        <dbReference type="Proteomes" id="UP000244527"/>
    </source>
</evidence>
<dbReference type="PANTHER" id="PTHR34477">
    <property type="entry name" value="UPF0213 PROTEIN YHBQ"/>
    <property type="match status" value="1"/>
</dbReference>
<dbReference type="Pfam" id="PF01541">
    <property type="entry name" value="GIY-YIG"/>
    <property type="match status" value="1"/>
</dbReference>
<keyword evidence="4" id="KW-1185">Reference proteome</keyword>
<comment type="similarity">
    <text evidence="1">Belongs to the UPF0213 family.</text>
</comment>
<dbReference type="OrthoDB" id="1203060at2"/>
<dbReference type="Proteomes" id="UP000244527">
    <property type="component" value="Chromosome"/>
</dbReference>
<dbReference type="PANTHER" id="PTHR34477:SF5">
    <property type="entry name" value="BSL5627 PROTEIN"/>
    <property type="match status" value="1"/>
</dbReference>
<dbReference type="PROSITE" id="PS50164">
    <property type="entry name" value="GIY_YIG"/>
    <property type="match status" value="1"/>
</dbReference>
<dbReference type="CDD" id="cd10449">
    <property type="entry name" value="GIY-YIG_SLX1_like"/>
    <property type="match status" value="1"/>
</dbReference>
<dbReference type="SUPFAM" id="SSF82771">
    <property type="entry name" value="GIY-YIG endonuclease"/>
    <property type="match status" value="1"/>
</dbReference>
<name>A0A2S1LDH5_9FLAO</name>